<protein>
    <submittedName>
        <fullName evidence="3">Wadjet anti-phage system protein JetD domain-containing protein</fullName>
    </submittedName>
</protein>
<evidence type="ECO:0000313" key="3">
    <source>
        <dbReference type="EMBL" id="XDV10578.1"/>
    </source>
</evidence>
<dbReference type="InterPro" id="IPR055705">
    <property type="entry name" value="DUF7281"/>
</dbReference>
<accession>A0AB39XE04</accession>
<evidence type="ECO:0000256" key="1">
    <source>
        <dbReference type="SAM" id="MobiDB-lite"/>
    </source>
</evidence>
<organism evidence="3">
    <name type="scientific">Pseudidiomarina sp. PP-1MA</name>
    <dbReference type="NCBI Taxonomy" id="3237706"/>
    <lineage>
        <taxon>Bacteria</taxon>
        <taxon>Pseudomonadati</taxon>
        <taxon>Pseudomonadota</taxon>
        <taxon>Gammaproteobacteria</taxon>
        <taxon>Alteromonadales</taxon>
        <taxon>Idiomarinaceae</taxon>
        <taxon>Pseudidiomarina</taxon>
    </lineage>
</organism>
<dbReference type="EMBL" id="CP165718">
    <property type="protein sequence ID" value="XDV10578.1"/>
    <property type="molecule type" value="Genomic_DNA"/>
</dbReference>
<feature type="domain" description="DUF7281" evidence="2">
    <location>
        <begin position="113"/>
        <end position="258"/>
    </location>
</feature>
<proteinExistence type="predicted"/>
<evidence type="ECO:0000259" key="2">
    <source>
        <dbReference type="Pfam" id="PF23947"/>
    </source>
</evidence>
<dbReference type="RefSeq" id="WP_369743983.1">
    <property type="nucleotide sequence ID" value="NZ_CP165718.1"/>
</dbReference>
<dbReference type="AlphaFoldDB" id="A0AB39XE04"/>
<dbReference type="Pfam" id="PF23947">
    <property type="entry name" value="DUF7281"/>
    <property type="match status" value="1"/>
</dbReference>
<name>A0AB39XE04_9GAMM</name>
<reference evidence="3" key="1">
    <citation type="submission" date="2024-07" db="EMBL/GenBank/DDBJ databases">
        <title>Whole genome sequence of bacterial strains from algal surface.</title>
        <authorList>
            <person name="Kumar P."/>
        </authorList>
    </citation>
    <scope>NUCLEOTIDE SEQUENCE</scope>
    <source>
        <strain evidence="3">PP-1MA</strain>
    </source>
</reference>
<gene>
    <name evidence="3" type="ORF">AB8S08_05185</name>
</gene>
<feature type="region of interest" description="Disordered" evidence="1">
    <location>
        <begin position="86"/>
        <end position="105"/>
    </location>
</feature>
<sequence>MSDLKPRERKLLQAIAAQLQRQLRVVRTVRATDQAVLEWCVEQDLIASHAAQQPQFAYSQELFKGISTRLQQQQLAPLGTDLSGSSLAQAKQGQAEHKSVRSKPRAQRVLMARQQEILDVDQRSLDLDNYAALVVVENLDCFYQLQQFQLPSTPAPMLVVYRGDVAYSQGRAALLQRWRSSTKPLCYFGDLDAKGFHIAQQEGFSHIAVPELAWFCEHATAHAYPAKQQVFAEQLAGAGDLAGYHQLLQREQRAMLQQWLQDIPLHWARCR</sequence>